<dbReference type="Gene3D" id="3.30.420.10">
    <property type="entry name" value="Ribonuclease H-like superfamily/Ribonuclease H"/>
    <property type="match status" value="1"/>
</dbReference>
<dbReference type="SUPFAM" id="SSF46689">
    <property type="entry name" value="Homeodomain-like"/>
    <property type="match status" value="1"/>
</dbReference>
<dbReference type="InterPro" id="IPR012337">
    <property type="entry name" value="RNaseH-like_sf"/>
</dbReference>
<comment type="caution">
    <text evidence="2">The sequence shown here is derived from an EMBL/GenBank/DDBJ whole genome shotgun (WGS) entry which is preliminary data.</text>
</comment>
<name>A0A0F9BS83_9ZZZZ</name>
<dbReference type="AlphaFoldDB" id="A0A0F9BS83"/>
<dbReference type="EMBL" id="LAZR01036471">
    <property type="protein sequence ID" value="KKL24750.1"/>
    <property type="molecule type" value="Genomic_DNA"/>
</dbReference>
<organism evidence="2">
    <name type="scientific">marine sediment metagenome</name>
    <dbReference type="NCBI Taxonomy" id="412755"/>
    <lineage>
        <taxon>unclassified sequences</taxon>
        <taxon>metagenomes</taxon>
        <taxon>ecological metagenomes</taxon>
    </lineage>
</organism>
<evidence type="ECO:0000259" key="1">
    <source>
        <dbReference type="PROSITE" id="PS50994"/>
    </source>
</evidence>
<dbReference type="GO" id="GO:0015074">
    <property type="term" value="P:DNA integration"/>
    <property type="evidence" value="ECO:0007669"/>
    <property type="project" value="InterPro"/>
</dbReference>
<dbReference type="PANTHER" id="PTHR47515">
    <property type="entry name" value="LOW CALCIUM RESPONSE LOCUS PROTEIN T"/>
    <property type="match status" value="1"/>
</dbReference>
<protein>
    <recommendedName>
        <fullName evidence="1">Integrase catalytic domain-containing protein</fullName>
    </recommendedName>
</protein>
<reference evidence="2" key="1">
    <citation type="journal article" date="2015" name="Nature">
        <title>Complex archaea that bridge the gap between prokaryotes and eukaryotes.</title>
        <authorList>
            <person name="Spang A."/>
            <person name="Saw J.H."/>
            <person name="Jorgensen S.L."/>
            <person name="Zaremba-Niedzwiedzka K."/>
            <person name="Martijn J."/>
            <person name="Lind A.E."/>
            <person name="van Eijk R."/>
            <person name="Schleper C."/>
            <person name="Guy L."/>
            <person name="Ettema T.J."/>
        </authorList>
    </citation>
    <scope>NUCLEOTIDE SEQUENCE</scope>
</reference>
<dbReference type="SUPFAM" id="SSF53098">
    <property type="entry name" value="Ribonuclease H-like"/>
    <property type="match status" value="1"/>
</dbReference>
<dbReference type="InterPro" id="IPR036397">
    <property type="entry name" value="RNaseH_sf"/>
</dbReference>
<dbReference type="PROSITE" id="PS50994">
    <property type="entry name" value="INTEGRASE"/>
    <property type="match status" value="1"/>
</dbReference>
<dbReference type="InterPro" id="IPR001584">
    <property type="entry name" value="Integrase_cat-core"/>
</dbReference>
<dbReference type="GO" id="GO:0003676">
    <property type="term" value="F:nucleic acid binding"/>
    <property type="evidence" value="ECO:0007669"/>
    <property type="project" value="InterPro"/>
</dbReference>
<evidence type="ECO:0000313" key="2">
    <source>
        <dbReference type="EMBL" id="KKL24750.1"/>
    </source>
</evidence>
<feature type="domain" description="Integrase catalytic" evidence="1">
    <location>
        <begin position="129"/>
        <end position="285"/>
    </location>
</feature>
<accession>A0A0F9BS83</accession>
<sequence length="295" mass="34603">MATRVQYIVAFEECQRRWQVSARRFCAAGEIPYPTFARWWAVWRKQGKYALLDRSRRPRLSPRALPGQVLDVIRRAHRDLRWGVRRLHAYLRQVGLITCSLSSVYRVLRRCGALVRRPRKPKPVWIRYAKAIPGERAQMDLMYLPQGRYQLTLIDDCSRFLAATVLSQRTTAAVCRALPGLLKTIPFSLRCIQTDNGSEFGRDLTRLLRRLGIRHTHIRPRCPHLNGKVERVQRTVQEEFWDGIRPGPLQEWQPFLQDYVRFYNQVRLHSGLGNDTPLKYALQRLPQQARLSHIS</sequence>
<gene>
    <name evidence="2" type="ORF">LCGC14_2412190</name>
</gene>
<dbReference type="Pfam" id="PF13565">
    <property type="entry name" value="HTH_32"/>
    <property type="match status" value="1"/>
</dbReference>
<dbReference type="Pfam" id="PF00665">
    <property type="entry name" value="rve"/>
    <property type="match status" value="1"/>
</dbReference>
<dbReference type="PANTHER" id="PTHR47515:SF1">
    <property type="entry name" value="BLR2054 PROTEIN"/>
    <property type="match status" value="1"/>
</dbReference>
<dbReference type="InterPro" id="IPR009057">
    <property type="entry name" value="Homeodomain-like_sf"/>
</dbReference>
<proteinExistence type="predicted"/>